<dbReference type="PANTHER" id="PTHR10849:SF20">
    <property type="entry name" value="NADH DEHYDROGENASE [UBIQUINONE] IRON-SULFUR PROTEIN 8, MITOCHONDRIAL"/>
    <property type="match status" value="1"/>
</dbReference>
<dbReference type="RefSeq" id="WP_011991724.1">
    <property type="nucleotide sequence ID" value="NC_009715.2"/>
</dbReference>
<keyword evidence="8" id="KW-0520">NAD</keyword>
<dbReference type="GO" id="GO:0005886">
    <property type="term" value="C:plasma membrane"/>
    <property type="evidence" value="ECO:0007669"/>
    <property type="project" value="UniProtKB-SubCell"/>
</dbReference>
<organism evidence="10 11">
    <name type="scientific">Campylobacter curvus (strain 525.92)</name>
    <dbReference type="NCBI Taxonomy" id="360105"/>
    <lineage>
        <taxon>Bacteria</taxon>
        <taxon>Pseudomonadati</taxon>
        <taxon>Campylobacterota</taxon>
        <taxon>Epsilonproteobacteria</taxon>
        <taxon>Campylobacterales</taxon>
        <taxon>Campylobacteraceae</taxon>
        <taxon>Campylobacter</taxon>
    </lineage>
</organism>
<dbReference type="InterPro" id="IPR010226">
    <property type="entry name" value="NADH_quinone_OxRdtase_chainI"/>
</dbReference>
<dbReference type="GO" id="GO:0050136">
    <property type="term" value="F:NADH dehydrogenase (quinone) (non-electrogenic) activity"/>
    <property type="evidence" value="ECO:0007669"/>
    <property type="project" value="UniProtKB-UniRule"/>
</dbReference>
<keyword evidence="8" id="KW-1003">Cell membrane</keyword>
<dbReference type="GO" id="GO:0005506">
    <property type="term" value="F:iron ion binding"/>
    <property type="evidence" value="ECO:0007669"/>
    <property type="project" value="UniProtKB-UniRule"/>
</dbReference>
<feature type="binding site" evidence="8">
    <location>
        <position position="132"/>
    </location>
    <ligand>
        <name>[4Fe-4S] cluster</name>
        <dbReference type="ChEBI" id="CHEBI:49883"/>
        <label>1</label>
    </ligand>
</feature>
<dbReference type="HOGENOM" id="CLU_067218_4_1_7"/>
<dbReference type="PROSITE" id="PS00198">
    <property type="entry name" value="4FE4S_FER_1"/>
    <property type="match status" value="1"/>
</dbReference>
<feature type="binding site" evidence="8">
    <location>
        <position position="93"/>
    </location>
    <ligand>
        <name>[4Fe-4S] cluster</name>
        <dbReference type="ChEBI" id="CHEBI:49883"/>
        <label>2</label>
    </ligand>
</feature>
<feature type="binding site" evidence="8">
    <location>
        <position position="89"/>
    </location>
    <ligand>
        <name>[4Fe-4S] cluster</name>
        <dbReference type="ChEBI" id="CHEBI:49883"/>
        <label>1</label>
    </ligand>
</feature>
<feature type="binding site" evidence="8">
    <location>
        <position position="83"/>
    </location>
    <ligand>
        <name>[4Fe-4S] cluster</name>
        <dbReference type="ChEBI" id="CHEBI:49883"/>
        <label>1</label>
    </ligand>
</feature>
<comment type="similarity">
    <text evidence="1 8">Belongs to the complex I 23 kDa subunit family.</text>
</comment>
<keyword evidence="3 8" id="KW-0479">Metal-binding</keyword>
<keyword evidence="8" id="KW-0874">Quinone</keyword>
<dbReference type="Gene3D" id="3.30.70.3270">
    <property type="match status" value="1"/>
</dbReference>
<evidence type="ECO:0000256" key="4">
    <source>
        <dbReference type="ARBA" id="ARBA00022737"/>
    </source>
</evidence>
<dbReference type="OrthoDB" id="9808559at2"/>
<keyword evidence="7 8" id="KW-0411">Iron-sulfur</keyword>
<proteinExistence type="inferred from homology"/>
<dbReference type="PROSITE" id="PS51379">
    <property type="entry name" value="4FE4S_FER_2"/>
    <property type="match status" value="2"/>
</dbReference>
<sequence length="231" mass="26478">MAEKKYILLDERASVDTNFDKFKRFISRTFKSELFTGLWVVLREMLFTKSHTLKYPLQKIELDARYRGVHRLMRFIESENERCIGCGLCEKICVSNCIAMQTALDENGRKATLKYSINLGRCVYCGFCADVCPELAIVHGDRYEFASEQRAYFGMKDDFLTKDKDLSEQTEFEGYGSLPPNADVLVKQNPNAYLEEENLDETDEIPTASARALNLNAKEADEKANKESQDV</sequence>
<dbReference type="InterPro" id="IPR017900">
    <property type="entry name" value="4Fe4S_Fe_S_CS"/>
</dbReference>
<evidence type="ECO:0000256" key="3">
    <source>
        <dbReference type="ARBA" id="ARBA00022723"/>
    </source>
</evidence>
<accession>A7GW62</accession>
<keyword evidence="6 8" id="KW-0408">Iron</keyword>
<comment type="function">
    <text evidence="8">NDH-1 shuttles electrons from NADH, via FMN and iron-sulfur (Fe-S) centers, to quinones in the respiratory chain. The immediate electron acceptor for the enzyme in this species is believed to be ubiquinone. Couples the redox reaction to proton translocation (for every two electrons transferred, four hydrogen ions are translocated across the cytoplasmic membrane), and thus conserves the redox energy in a proton gradient.</text>
</comment>
<feature type="binding site" evidence="8">
    <location>
        <position position="122"/>
    </location>
    <ligand>
        <name>[4Fe-4S] cluster</name>
        <dbReference type="ChEBI" id="CHEBI:49883"/>
        <label>2</label>
    </ligand>
</feature>
<keyword evidence="8" id="KW-0472">Membrane</keyword>
<dbReference type="EMBL" id="CP000767">
    <property type="protein sequence ID" value="EAU00579.1"/>
    <property type="molecule type" value="Genomic_DNA"/>
</dbReference>
<evidence type="ECO:0000256" key="5">
    <source>
        <dbReference type="ARBA" id="ARBA00022967"/>
    </source>
</evidence>
<feature type="binding site" evidence="8">
    <location>
        <position position="125"/>
    </location>
    <ligand>
        <name>[4Fe-4S] cluster</name>
        <dbReference type="ChEBI" id="CHEBI:49883"/>
        <label>2</label>
    </ligand>
</feature>
<keyword evidence="10" id="KW-0560">Oxidoreductase</keyword>
<protein>
    <recommendedName>
        <fullName evidence="8">NADH-quinone oxidoreductase subunit I</fullName>
        <ecNumber evidence="8">7.1.1.-</ecNumber>
    </recommendedName>
    <alternativeName>
        <fullName evidence="8">NADH dehydrogenase I subunit I</fullName>
    </alternativeName>
    <alternativeName>
        <fullName evidence="8">NDH-1 subunit I</fullName>
    </alternativeName>
</protein>
<dbReference type="SUPFAM" id="SSF54862">
    <property type="entry name" value="4Fe-4S ferredoxins"/>
    <property type="match status" value="1"/>
</dbReference>
<evidence type="ECO:0000313" key="11">
    <source>
        <dbReference type="Proteomes" id="UP000006380"/>
    </source>
</evidence>
<dbReference type="HAMAP" id="MF_01351">
    <property type="entry name" value="NDH1_NuoI"/>
    <property type="match status" value="1"/>
</dbReference>
<keyword evidence="5 8" id="KW-1278">Translocase</keyword>
<dbReference type="PANTHER" id="PTHR10849">
    <property type="entry name" value="NADH DEHYDROGENASE UBIQUINONE IRON-SULFUR PROTEIN 8, MITOCHONDRIAL"/>
    <property type="match status" value="1"/>
</dbReference>
<keyword evidence="8" id="KW-0997">Cell inner membrane</keyword>
<comment type="catalytic activity">
    <reaction evidence="8">
        <text>a quinone + NADH + 5 H(+)(in) = a quinol + NAD(+) + 4 H(+)(out)</text>
        <dbReference type="Rhea" id="RHEA:57888"/>
        <dbReference type="ChEBI" id="CHEBI:15378"/>
        <dbReference type="ChEBI" id="CHEBI:24646"/>
        <dbReference type="ChEBI" id="CHEBI:57540"/>
        <dbReference type="ChEBI" id="CHEBI:57945"/>
        <dbReference type="ChEBI" id="CHEBI:132124"/>
    </reaction>
</comment>
<gene>
    <name evidence="8 10" type="primary">nuoI</name>
    <name evidence="10" type="ORF">CCV52592_1521</name>
</gene>
<dbReference type="GO" id="GO:0009060">
    <property type="term" value="P:aerobic respiration"/>
    <property type="evidence" value="ECO:0007669"/>
    <property type="project" value="TreeGrafter"/>
</dbReference>
<dbReference type="KEGG" id="ccv:CCV52592_1521"/>
<dbReference type="Proteomes" id="UP000006380">
    <property type="component" value="Chromosome"/>
</dbReference>
<evidence type="ECO:0000313" key="10">
    <source>
        <dbReference type="EMBL" id="EAU00579.1"/>
    </source>
</evidence>
<comment type="subcellular location">
    <subcellularLocation>
        <location evidence="8">Cell inner membrane</location>
        <topology evidence="8">Peripheral membrane protein</topology>
    </subcellularLocation>
</comment>
<dbReference type="AlphaFoldDB" id="A7GW62"/>
<dbReference type="InterPro" id="IPR017896">
    <property type="entry name" value="4Fe4S_Fe-S-bd"/>
</dbReference>
<evidence type="ECO:0000256" key="7">
    <source>
        <dbReference type="ARBA" id="ARBA00023014"/>
    </source>
</evidence>
<keyword evidence="4" id="KW-0677">Repeat</keyword>
<dbReference type="NCBIfam" id="TIGR01971">
    <property type="entry name" value="NuoI"/>
    <property type="match status" value="1"/>
</dbReference>
<dbReference type="STRING" id="360105.CCV52592_1521"/>
<evidence type="ECO:0000256" key="1">
    <source>
        <dbReference type="ARBA" id="ARBA00010277"/>
    </source>
</evidence>
<keyword evidence="8" id="KW-0830">Ubiquinone</keyword>
<evidence type="ECO:0000256" key="6">
    <source>
        <dbReference type="ARBA" id="ARBA00023004"/>
    </source>
</evidence>
<feature type="binding site" evidence="8">
    <location>
        <position position="128"/>
    </location>
    <ligand>
        <name>[4Fe-4S] cluster</name>
        <dbReference type="ChEBI" id="CHEBI:49883"/>
        <label>2</label>
    </ligand>
</feature>
<dbReference type="Pfam" id="PF12838">
    <property type="entry name" value="Fer4_7"/>
    <property type="match status" value="1"/>
</dbReference>
<comment type="subunit">
    <text evidence="8">NDH-1 is composed of 14 different subunits. Subunits NuoA, H, J, K, L, M, N constitute the membrane sector of the complex.</text>
</comment>
<keyword evidence="11" id="KW-1185">Reference proteome</keyword>
<dbReference type="GO" id="GO:0048038">
    <property type="term" value="F:quinone binding"/>
    <property type="evidence" value="ECO:0007669"/>
    <property type="project" value="UniProtKB-KW"/>
</dbReference>
<reference evidence="10" key="1">
    <citation type="submission" date="2016-07" db="EMBL/GenBank/DDBJ databases">
        <title>Comparative genomics of the Campylobacter concisus group.</title>
        <authorList>
            <person name="Miller W.G."/>
            <person name="Yee E."/>
            <person name="Chapman M.H."/>
            <person name="Huynh S."/>
            <person name="Bono J.L."/>
            <person name="On S.L.W."/>
            <person name="StLeger J."/>
            <person name="Foster G."/>
            <person name="Parker C.T."/>
        </authorList>
    </citation>
    <scope>NUCLEOTIDE SEQUENCE</scope>
    <source>
        <strain evidence="10">525.92</strain>
    </source>
</reference>
<name>A7GW62_CAMC5</name>
<dbReference type="GO" id="GO:0051539">
    <property type="term" value="F:4 iron, 4 sulfur cluster binding"/>
    <property type="evidence" value="ECO:0007669"/>
    <property type="project" value="UniProtKB-KW"/>
</dbReference>
<evidence type="ECO:0000256" key="8">
    <source>
        <dbReference type="HAMAP-Rule" id="MF_01351"/>
    </source>
</evidence>
<feature type="domain" description="4Fe-4S ferredoxin-type" evidence="9">
    <location>
        <begin position="113"/>
        <end position="142"/>
    </location>
</feature>
<keyword evidence="2 8" id="KW-0004">4Fe-4S</keyword>
<comment type="cofactor">
    <cofactor evidence="8">
        <name>[4Fe-4S] cluster</name>
        <dbReference type="ChEBI" id="CHEBI:49883"/>
    </cofactor>
    <text evidence="8">Binds 2 [4Fe-4S] clusters per subunit.</text>
</comment>
<evidence type="ECO:0000256" key="2">
    <source>
        <dbReference type="ARBA" id="ARBA00022485"/>
    </source>
</evidence>
<dbReference type="NCBIfam" id="NF004542">
    <property type="entry name" value="PRK05888.2-3"/>
    <property type="match status" value="1"/>
</dbReference>
<dbReference type="EC" id="7.1.1.-" evidence="8"/>
<feature type="binding site" evidence="8">
    <location>
        <position position="86"/>
    </location>
    <ligand>
        <name>[4Fe-4S] cluster</name>
        <dbReference type="ChEBI" id="CHEBI:49883"/>
        <label>1</label>
    </ligand>
</feature>
<feature type="domain" description="4Fe-4S ferredoxin-type" evidence="9">
    <location>
        <begin position="74"/>
        <end position="103"/>
    </location>
</feature>
<evidence type="ECO:0000259" key="9">
    <source>
        <dbReference type="PROSITE" id="PS51379"/>
    </source>
</evidence>